<dbReference type="EMBL" id="GGEC01063198">
    <property type="protein sequence ID" value="MBX43682.1"/>
    <property type="molecule type" value="Transcribed_RNA"/>
</dbReference>
<reference evidence="1" key="1">
    <citation type="submission" date="2018-02" db="EMBL/GenBank/DDBJ databases">
        <title>Rhizophora mucronata_Transcriptome.</title>
        <authorList>
            <person name="Meera S.P."/>
            <person name="Sreeshan A."/>
            <person name="Augustine A."/>
        </authorList>
    </citation>
    <scope>NUCLEOTIDE SEQUENCE</scope>
    <source>
        <tissue evidence="1">Leaf</tissue>
    </source>
</reference>
<organism evidence="1">
    <name type="scientific">Rhizophora mucronata</name>
    <name type="common">Asiatic mangrove</name>
    <dbReference type="NCBI Taxonomy" id="61149"/>
    <lineage>
        <taxon>Eukaryota</taxon>
        <taxon>Viridiplantae</taxon>
        <taxon>Streptophyta</taxon>
        <taxon>Embryophyta</taxon>
        <taxon>Tracheophyta</taxon>
        <taxon>Spermatophyta</taxon>
        <taxon>Magnoliopsida</taxon>
        <taxon>eudicotyledons</taxon>
        <taxon>Gunneridae</taxon>
        <taxon>Pentapetalae</taxon>
        <taxon>rosids</taxon>
        <taxon>fabids</taxon>
        <taxon>Malpighiales</taxon>
        <taxon>Rhizophoraceae</taxon>
        <taxon>Rhizophora</taxon>
    </lineage>
</organism>
<evidence type="ECO:0000313" key="1">
    <source>
        <dbReference type="EMBL" id="MBX43682.1"/>
    </source>
</evidence>
<dbReference type="AlphaFoldDB" id="A0A2P2NMF1"/>
<proteinExistence type="predicted"/>
<sequence length="53" mass="6166">MEAQTGTSYLQQLRPSNTELLHDKPTHVHYVGQSNITQIIIKTNVQHQKLRIR</sequence>
<protein>
    <submittedName>
        <fullName evidence="1">Uncharacterized protein</fullName>
    </submittedName>
</protein>
<accession>A0A2P2NMF1</accession>
<name>A0A2P2NMF1_RHIMU</name>